<dbReference type="SUPFAM" id="SSF51126">
    <property type="entry name" value="Pectin lyase-like"/>
    <property type="match status" value="1"/>
</dbReference>
<dbReference type="GO" id="GO:0016746">
    <property type="term" value="F:acyltransferase activity"/>
    <property type="evidence" value="ECO:0007669"/>
    <property type="project" value="UniProtKB-KW"/>
</dbReference>
<dbReference type="InterPro" id="IPR011004">
    <property type="entry name" value="Trimer_LpxA-like_sf"/>
</dbReference>
<keyword evidence="2" id="KW-0808">Transferase</keyword>
<evidence type="ECO:0000313" key="3">
    <source>
        <dbReference type="Proteomes" id="UP000032266"/>
    </source>
</evidence>
<evidence type="ECO:0000256" key="1">
    <source>
        <dbReference type="SAM" id="MobiDB-lite"/>
    </source>
</evidence>
<dbReference type="Gene3D" id="2.160.10.10">
    <property type="entry name" value="Hexapeptide repeat proteins"/>
    <property type="match status" value="3"/>
</dbReference>
<keyword evidence="2" id="KW-0012">Acyltransferase</keyword>
<accession>A0A0C5VHV9</accession>
<evidence type="ECO:0000313" key="2">
    <source>
        <dbReference type="EMBL" id="AJQ94232.1"/>
    </source>
</evidence>
<name>A0A0C5VHV9_9GAMM</name>
<gene>
    <name evidence="2" type="ORF">YC6258_02194</name>
</gene>
<sequence length="1805" mass="189998">MIDETLPTSDDSSETTVTNDTNPASGDNSETTETEATNPGSDGSSETQQSVPASETKRSELKEKFADNQRPEGKDFARFIDATVIAEDDGLTISTDKLTIDKSLSVTGTLKVGEQLSFSKDDRLTAFNALKVYYQAEPNGSVEINATDSQLKVTGDSKITGTLSAQDGHFSRSVTTGCGGGEVDGEEPTALTVKGKAVLEGDLDMSGSASIDGSLQISGSHTDETALLSLQQTGKGDLLHIDGDAHDIVVDQNGNLGIGHATPSNPVDVNGSLAIGSTVQKVESDYSLAVSNNIGIGTSAPKSRLDILCDDEQSALRLRQNDSTVLSVQTGMDNHDAQLTFSGDTQLQGELTVDKKSLLANTEVDGQLNVGEGIEVQKDITGKANLSLKGDSQLGGNLTVASDSHLGGNLTVVGESKLGDKLKVDGESKLGDKLTVAGESQLGDKLTVAGEARFDETLILSADQNLKPGATLHVKETEGHAGLRIDDRNGETTVLVNDTNVRLGSKNPASTLDFYGGTDIYGDTHIQGTLTGQGHAWLNDGLTVDNTLEVSVGNNQAGTEGIVPAGVTAATIIARGADNQALLVCHDDTTLLATQGDKVGILRADPEADLHIGGTLTADGEITAAAGLTVHPQGKPEIDALSVSDTRISLDGERLNDGIQLKGATTIDGSMTVANWMSVDQQQVTLRQLDHRPVLEIHDADPGHLLHLNADSIAINTATPKANLHINGNALIEADLDTDELRVRTHLQADGQADFDQGLRAQGSVLLNQPASSDRYVDAAVDMDVDLHLWQSSRNSVALRIDQPTQASPVVWVQDDHVGINTDTPEKQLSVKGDTHLDGALSVTGHTDLQADAQVTGRVNIGDDLNVAGNANISGSLNVTGACSLADELLVSGHAEVVGSANFDENVQVQKNLAIGVKEASARIHVQADGSQPALRIDGDTAKTCQLIVTQNKVGIGQLTPQVALDVADDVHIGDSLSVDGRTYLNASLDVKGDTHLDGALSVTGHTDLQADAQVAGRVNIGDDLNVAGTTNISGHLNVADTCSLGDQLSVSGSAEVQGPAHFDDHVQVQKNLAIGVKEASARIHVAADGSQPALRIDGDNTKSCQLIVSQNKVGIGQLTPQSALDVADDVHIGDSLSVDGRTYLNASLDVAQDTYLKSDLLVNEKSRLREQTILGVTTPDMDETRAQLFIADTSYAEAMRIESPNHDSIVVKEGRLGIGTASPDLSLDVRGGAAISETLRVDGNAQLNGELEVEEKLVARGSLDVSKKSEFGSDVQISGDLSVEDRVSIEETLTVSGDTQLDAELTVTAGTTLNGPLTVNNSAVLQQAVQINDQLTVARDLRAGQTLQVADSLAVGTATAQASLHVQSQTEQTPLRVDRKTSGSPAQNLMTLTPAGDLGLGTSAPSARLDVNGNAMINGQLQTVALSNSGPLATARLQISQQLQLGDGPIISGISNDFTLGGDSGVSGLLPTQAAVKGYIDNVILPFGNGGKTHIISTQTEFDRLFNKEGYESVPITENTTVILLPQGNNDYGISPYLLRKTIRLASNVSIVGFNPHSTIIRKQTPKARFELVGSSAQWLSNVHLEGFTFDGNNLHTTQNGGAFYLEYARDCQLNCVIRYHRISGNGAALYGKRIDSQNSSAVNIQALHISHCQATELSSQPDNLLNEGGAAWGLGYSEIHADHCQADQGGAVAWCSDCQVRATACIATANGGGAYRCERLSLYASDCRVQTYGTTLTGKGGGAYYCSDLICDGFWKGNNAAEGPHIYASNSLTDDQEERHYWRGDYVGRRIDSGEGVWRVHNE</sequence>
<feature type="compositionally biased region" description="Polar residues" evidence="1">
    <location>
        <begin position="1"/>
        <end position="53"/>
    </location>
</feature>
<dbReference type="InterPro" id="IPR011050">
    <property type="entry name" value="Pectin_lyase_fold/virulence"/>
</dbReference>
<dbReference type="EMBL" id="CP007142">
    <property type="protein sequence ID" value="AJQ94232.1"/>
    <property type="molecule type" value="Genomic_DNA"/>
</dbReference>
<proteinExistence type="predicted"/>
<feature type="region of interest" description="Disordered" evidence="1">
    <location>
        <begin position="1"/>
        <end position="70"/>
    </location>
</feature>
<protein>
    <submittedName>
        <fullName evidence="2">Putative acyltransferase</fullName>
    </submittedName>
</protein>
<dbReference type="KEGG" id="gsn:YC6258_02194"/>
<feature type="region of interest" description="Disordered" evidence="1">
    <location>
        <begin position="1366"/>
        <end position="1388"/>
    </location>
</feature>
<dbReference type="OrthoDB" id="6277188at2"/>
<dbReference type="RefSeq" id="WP_044616802.1">
    <property type="nucleotide sequence ID" value="NZ_CP007142.1"/>
</dbReference>
<keyword evidence="3" id="KW-1185">Reference proteome</keyword>
<reference evidence="2 3" key="1">
    <citation type="submission" date="2014-01" db="EMBL/GenBank/DDBJ databases">
        <title>Full genme sequencing of cellulolytic bacterium Gynuella sunshinyii YC6258T gen. nov., sp. nov.</title>
        <authorList>
            <person name="Khan H."/>
            <person name="Chung E.J."/>
            <person name="Chung Y.R."/>
        </authorList>
    </citation>
    <scope>NUCLEOTIDE SEQUENCE [LARGE SCALE GENOMIC DNA]</scope>
    <source>
        <strain evidence="2 3">YC6258</strain>
    </source>
</reference>
<organism evidence="2 3">
    <name type="scientific">Gynuella sunshinyii YC6258</name>
    <dbReference type="NCBI Taxonomy" id="1445510"/>
    <lineage>
        <taxon>Bacteria</taxon>
        <taxon>Pseudomonadati</taxon>
        <taxon>Pseudomonadota</taxon>
        <taxon>Gammaproteobacteria</taxon>
        <taxon>Oceanospirillales</taxon>
        <taxon>Saccharospirillaceae</taxon>
        <taxon>Gynuella</taxon>
    </lineage>
</organism>
<dbReference type="HOGENOM" id="CLU_237997_0_0_6"/>
<dbReference type="STRING" id="1445510.YC6258_02194"/>
<dbReference type="SUPFAM" id="SSF51161">
    <property type="entry name" value="Trimeric LpxA-like enzymes"/>
    <property type="match status" value="3"/>
</dbReference>
<feature type="compositionally biased region" description="Basic and acidic residues" evidence="1">
    <location>
        <begin position="55"/>
        <end position="70"/>
    </location>
</feature>
<dbReference type="Proteomes" id="UP000032266">
    <property type="component" value="Chromosome"/>
</dbReference>